<name>B1L4A5_KORCO</name>
<accession>B1L4A5</accession>
<dbReference type="HOGENOM" id="CLU_1010515_0_0_2"/>
<evidence type="ECO:0000313" key="3">
    <source>
        <dbReference type="EMBL" id="ACB07284.1"/>
    </source>
</evidence>
<dbReference type="Proteomes" id="UP000001686">
    <property type="component" value="Chromosome"/>
</dbReference>
<dbReference type="GO" id="GO:0004175">
    <property type="term" value="F:endopeptidase activity"/>
    <property type="evidence" value="ECO:0007669"/>
    <property type="project" value="UniProtKB-ARBA"/>
</dbReference>
<feature type="transmembrane region" description="Helical" evidence="1">
    <location>
        <begin position="241"/>
        <end position="263"/>
    </location>
</feature>
<feature type="transmembrane region" description="Helical" evidence="1">
    <location>
        <begin position="41"/>
        <end position="60"/>
    </location>
</feature>
<protein>
    <submittedName>
        <fullName evidence="3">Abortive infection protein</fullName>
    </submittedName>
</protein>
<dbReference type="eggNOG" id="arCOG02768">
    <property type="taxonomic scope" value="Archaea"/>
</dbReference>
<dbReference type="PANTHER" id="PTHR35797">
    <property type="entry name" value="PROTEASE-RELATED"/>
    <property type="match status" value="1"/>
</dbReference>
<proteinExistence type="predicted"/>
<dbReference type="InterPro" id="IPR042150">
    <property type="entry name" value="MmRce1-like"/>
</dbReference>
<dbReference type="PANTHER" id="PTHR35797:SF1">
    <property type="entry name" value="PROTEASE"/>
    <property type="match status" value="1"/>
</dbReference>
<sequence>MRRLLKYILVTFSLTIALDITIIVIVKASPPLAKLLLTSRFLIPALGVALVSFAYFGDLLERLLSPSFKRRYIAHSLIFSISIIAISYVITLSINEIPLKVSYSGLELISYDELGSLMLVLSSFLSGMTVNTIASLIEEIGWRGFLLEETIRFGLFRSSIIIGSIWWLWRIPLAFIFTKIYPKHEDALGLISFLLLTLTLSYILSWLRLMSGSLYPVALFNGTLSSISNSLSLPLRVEDELFGFPLGLPVLAASLILAAILVLRRLKIEGIKNKR</sequence>
<reference evidence="3 4" key="1">
    <citation type="journal article" date="2008" name="Proc. Natl. Acad. Sci. U.S.A.">
        <title>A korarchaeal genome reveals new insights into the evolution of the Archaea.</title>
        <authorList>
            <person name="Elkins J.G."/>
            <person name="Podar M."/>
            <person name="Graham D.E."/>
            <person name="Makarova K.S."/>
            <person name="Wolf Y."/>
            <person name="Randau L."/>
            <person name="Hedlund B.P."/>
            <person name="Brochier-Armanet C."/>
            <person name="Kunin V."/>
            <person name="Anderson I."/>
            <person name="Lapidus A."/>
            <person name="Goltsman E."/>
            <person name="Barry K."/>
            <person name="Koonin E.V."/>
            <person name="Hugenholtz P."/>
            <person name="Kyrpides N."/>
            <person name="Wanner G."/>
            <person name="Richardson P."/>
            <person name="Keller M."/>
            <person name="Stetter K.O."/>
        </authorList>
    </citation>
    <scope>NUCLEOTIDE SEQUENCE [LARGE SCALE GENOMIC DNA]</scope>
    <source>
        <strain evidence="4">OPF8</strain>
    </source>
</reference>
<feature type="transmembrane region" description="Helical" evidence="1">
    <location>
        <begin position="7"/>
        <end position="29"/>
    </location>
</feature>
<evidence type="ECO:0000259" key="2">
    <source>
        <dbReference type="Pfam" id="PF02517"/>
    </source>
</evidence>
<dbReference type="EMBL" id="CP000968">
    <property type="protein sequence ID" value="ACB07284.1"/>
    <property type="molecule type" value="Genomic_DNA"/>
</dbReference>
<feature type="transmembrane region" description="Helical" evidence="1">
    <location>
        <begin position="72"/>
        <end position="94"/>
    </location>
</feature>
<dbReference type="EnsemblBacteria" id="ACB07284">
    <property type="protein sequence ID" value="ACB07284"/>
    <property type="gene ID" value="Kcr_0531"/>
</dbReference>
<dbReference type="InParanoid" id="B1L4A5"/>
<feature type="transmembrane region" description="Helical" evidence="1">
    <location>
        <begin position="187"/>
        <end position="207"/>
    </location>
</feature>
<dbReference type="GO" id="GO:0080120">
    <property type="term" value="P:CAAX-box protein maturation"/>
    <property type="evidence" value="ECO:0007669"/>
    <property type="project" value="UniProtKB-ARBA"/>
</dbReference>
<dbReference type="Pfam" id="PF02517">
    <property type="entry name" value="Rce1-like"/>
    <property type="match status" value="1"/>
</dbReference>
<keyword evidence="1" id="KW-0472">Membrane</keyword>
<evidence type="ECO:0000313" key="4">
    <source>
        <dbReference type="Proteomes" id="UP000001686"/>
    </source>
</evidence>
<dbReference type="InterPro" id="IPR003675">
    <property type="entry name" value="Rce1/LyrA-like_dom"/>
</dbReference>
<keyword evidence="1" id="KW-1133">Transmembrane helix</keyword>
<dbReference type="KEGG" id="kcr:Kcr_0531"/>
<organism evidence="3 4">
    <name type="scientific">Korarchaeum cryptofilum (strain OPF8)</name>
    <dbReference type="NCBI Taxonomy" id="374847"/>
    <lineage>
        <taxon>Archaea</taxon>
        <taxon>Thermoproteota</taxon>
        <taxon>Candidatus Korarchaeia</taxon>
        <taxon>Candidatus Korarchaeales</taxon>
        <taxon>Candidatus Korarchaeaceae</taxon>
        <taxon>Candidatus Korarchaeum</taxon>
    </lineage>
</organism>
<keyword evidence="1" id="KW-0812">Transmembrane</keyword>
<evidence type="ECO:0000256" key="1">
    <source>
        <dbReference type="SAM" id="Phobius"/>
    </source>
</evidence>
<feature type="domain" description="CAAX prenyl protease 2/Lysostaphin resistance protein A-like" evidence="2">
    <location>
        <begin position="124"/>
        <end position="220"/>
    </location>
</feature>
<dbReference type="RefSeq" id="WP_012309181.1">
    <property type="nucleotide sequence ID" value="NC_010482.1"/>
</dbReference>
<dbReference type="AlphaFoldDB" id="B1L4A5"/>
<gene>
    <name evidence="3" type="ordered locus">Kcr_0531</name>
</gene>
<feature type="transmembrane region" description="Helical" evidence="1">
    <location>
        <begin position="114"/>
        <end position="137"/>
    </location>
</feature>
<keyword evidence="4" id="KW-1185">Reference proteome</keyword>
<dbReference type="STRING" id="374847.Kcr_0531"/>
<dbReference type="GeneID" id="6093815"/>